<feature type="transmembrane region" description="Helical" evidence="1">
    <location>
        <begin position="12"/>
        <end position="31"/>
    </location>
</feature>
<sequence>MPDDIAHTIQLALAPSFLLTAISAILSLLTGRLGRAVDRARWIEQHYAPKGDPRHDYQVAQLRLIDRRMLYANMALVLCAISAMLVCIVIAGLFLGQMFHVVVAQSMSAAFILAMLLLIAGLGLFLVEVRLAVVATRIQDELLERE</sequence>
<dbReference type="InterPro" id="IPR021279">
    <property type="entry name" value="DUF2721"/>
</dbReference>
<feature type="transmembrane region" description="Helical" evidence="1">
    <location>
        <begin position="107"/>
        <end position="127"/>
    </location>
</feature>
<dbReference type="Pfam" id="PF11026">
    <property type="entry name" value="DUF2721"/>
    <property type="match status" value="1"/>
</dbReference>
<feature type="transmembrane region" description="Helical" evidence="1">
    <location>
        <begin position="70"/>
        <end position="95"/>
    </location>
</feature>
<keyword evidence="1" id="KW-0812">Transmembrane</keyword>
<gene>
    <name evidence="2" type="ORF">COO09_15630</name>
</gene>
<proteinExistence type="predicted"/>
<comment type="caution">
    <text evidence="2">The sequence shown here is derived from an EMBL/GenBank/DDBJ whole genome shotgun (WGS) entry which is preliminary data.</text>
</comment>
<protein>
    <submittedName>
        <fullName evidence="2">DUF2721 domain-containing protein</fullName>
    </submittedName>
</protein>
<dbReference type="Proteomes" id="UP000218934">
    <property type="component" value="Unassembled WGS sequence"/>
</dbReference>
<evidence type="ECO:0000313" key="3">
    <source>
        <dbReference type="Proteomes" id="UP000218934"/>
    </source>
</evidence>
<dbReference type="EMBL" id="NWUF01000016">
    <property type="protein sequence ID" value="PCE41357.1"/>
    <property type="molecule type" value="Genomic_DNA"/>
</dbReference>
<keyword evidence="1" id="KW-1133">Transmembrane helix</keyword>
<dbReference type="OrthoDB" id="5396182at2"/>
<evidence type="ECO:0000256" key="1">
    <source>
        <dbReference type="SAM" id="Phobius"/>
    </source>
</evidence>
<keyword evidence="3" id="KW-1185">Reference proteome</keyword>
<reference evidence="2 3" key="1">
    <citation type="submission" date="2017-09" db="EMBL/GenBank/DDBJ databases">
        <title>The Catabolism of 3,6-Dichlorosalicylic acid is Initiated by the Cytochrome P450 Monooxygenase DsmABC in Rhizorhabdus dicambivorans Ndbn-20.</title>
        <authorList>
            <person name="Na L."/>
        </authorList>
    </citation>
    <scope>NUCLEOTIDE SEQUENCE [LARGE SCALE GENOMIC DNA]</scope>
    <source>
        <strain evidence="2 3">Ndbn-20m</strain>
    </source>
</reference>
<dbReference type="AlphaFoldDB" id="A0A2A4FT46"/>
<evidence type="ECO:0000313" key="2">
    <source>
        <dbReference type="EMBL" id="PCE41357.1"/>
    </source>
</evidence>
<organism evidence="2 3">
    <name type="scientific">Rhizorhabdus dicambivorans</name>
    <dbReference type="NCBI Taxonomy" id="1850238"/>
    <lineage>
        <taxon>Bacteria</taxon>
        <taxon>Pseudomonadati</taxon>
        <taxon>Pseudomonadota</taxon>
        <taxon>Alphaproteobacteria</taxon>
        <taxon>Sphingomonadales</taxon>
        <taxon>Sphingomonadaceae</taxon>
        <taxon>Rhizorhabdus</taxon>
    </lineage>
</organism>
<name>A0A2A4FT46_9SPHN</name>
<dbReference type="KEGG" id="rdi:CMV14_10450"/>
<keyword evidence="1" id="KW-0472">Membrane</keyword>
<accession>A0A2A4FT46</accession>
<dbReference type="RefSeq" id="WP_083215923.1">
    <property type="nucleotide sequence ID" value="NZ_CP023449.1"/>
</dbReference>